<sequence length="147" mass="16059">MSFKTASPLLVKLLMVAALVASASLAQAKSVPGDGATPVVELMPLTMKYEVDLKLTSEQISALDAYRKEAAPGRIAIQKKIIALRGQLRMAILDNAPTAQREALMKDIADAEVAHFKGRERCVEFMRKALSAEQFAQLKDLYLTGLR</sequence>
<dbReference type="RefSeq" id="WP_075586546.1">
    <property type="nucleotide sequence ID" value="NZ_MSYM01000013.1"/>
</dbReference>
<feature type="chain" id="PRO_5012232176" description="LTXXQ motif family protein" evidence="1">
    <location>
        <begin position="29"/>
        <end position="147"/>
    </location>
</feature>
<evidence type="ECO:0000313" key="3">
    <source>
        <dbReference type="Proteomes" id="UP000185911"/>
    </source>
</evidence>
<name>A0A1Q8YDV0_9BURK</name>
<proteinExistence type="predicted"/>
<keyword evidence="1" id="KW-0732">Signal</keyword>
<evidence type="ECO:0000313" key="2">
    <source>
        <dbReference type="EMBL" id="OLP06020.1"/>
    </source>
</evidence>
<accession>A0A1Q8YDV0</accession>
<dbReference type="EMBL" id="MSYM01000013">
    <property type="protein sequence ID" value="OLP06020.1"/>
    <property type="molecule type" value="Genomic_DNA"/>
</dbReference>
<organism evidence="2 3">
    <name type="scientific">Rhodoferax antarcticus ANT.BR</name>
    <dbReference type="NCBI Taxonomy" id="1111071"/>
    <lineage>
        <taxon>Bacteria</taxon>
        <taxon>Pseudomonadati</taxon>
        <taxon>Pseudomonadota</taxon>
        <taxon>Betaproteobacteria</taxon>
        <taxon>Burkholderiales</taxon>
        <taxon>Comamonadaceae</taxon>
        <taxon>Rhodoferax</taxon>
    </lineage>
</organism>
<evidence type="ECO:0000256" key="1">
    <source>
        <dbReference type="SAM" id="SignalP"/>
    </source>
</evidence>
<dbReference type="Gene3D" id="1.20.120.1490">
    <property type="match status" value="1"/>
</dbReference>
<comment type="caution">
    <text evidence="2">The sequence shown here is derived from an EMBL/GenBank/DDBJ whole genome shotgun (WGS) entry which is preliminary data.</text>
</comment>
<feature type="signal peptide" evidence="1">
    <location>
        <begin position="1"/>
        <end position="28"/>
    </location>
</feature>
<keyword evidence="3" id="KW-1185">Reference proteome</keyword>
<reference evidence="2 3" key="1">
    <citation type="submission" date="2017-01" db="EMBL/GenBank/DDBJ databases">
        <title>Genome sequence of Rhodoferax antarcticus ANT.BR, a psychrophilic purple nonsulfur bacterium from an Antarctic microbial mat.</title>
        <authorList>
            <person name="Baker J."/>
            <person name="Riester C."/>
            <person name="Skinner B."/>
            <person name="Newell A."/>
            <person name="Swingley W."/>
            <person name="Madigan M."/>
            <person name="Jung D."/>
            <person name="Asao M."/>
            <person name="Chen M."/>
            <person name="Loughlin P."/>
            <person name="Pan H."/>
            <person name="Lin S."/>
            <person name="Li N."/>
            <person name="Shaw J."/>
            <person name="Prado M."/>
            <person name="Sherman C."/>
            <person name="Li X."/>
            <person name="Tang J."/>
            <person name="Blankenship R."/>
            <person name="Zhao T."/>
            <person name="Touchman J."/>
            <person name="Sattley M."/>
        </authorList>
    </citation>
    <scope>NUCLEOTIDE SEQUENCE [LARGE SCALE GENOMIC DNA]</scope>
    <source>
        <strain evidence="2 3">ANT.BR</strain>
    </source>
</reference>
<dbReference type="Proteomes" id="UP000185911">
    <property type="component" value="Unassembled WGS sequence"/>
</dbReference>
<gene>
    <name evidence="2" type="ORF">BLL52_2250</name>
</gene>
<protein>
    <recommendedName>
        <fullName evidence="4">LTXXQ motif family protein</fullName>
    </recommendedName>
</protein>
<dbReference type="AlphaFoldDB" id="A0A1Q8YDV0"/>
<evidence type="ECO:0008006" key="4">
    <source>
        <dbReference type="Google" id="ProtNLM"/>
    </source>
</evidence>